<dbReference type="RefSeq" id="WP_274687120.1">
    <property type="nucleotide sequence ID" value="NZ_JAPMOU010000002.1"/>
</dbReference>
<sequence length="279" mass="31860">MNKMPVQLILLSLLASLHLGQTSMARDLVSSVSRSPIEYIYPSHKLYIHGTCKVNLNPDKALIVGGISTHSFNIVDASKQLDTIINDVQVMVEKQKGKYLPLERLRSVEQRKCKQPNCNEKDKLFHVMQRMELEFPIKTNVDNILEQLIEVGMNQFGRHYSLYSGSKQRQILVRYRFSDNQIQPTIIKNNCVKQSIDQWCADTGLPQGHRWCEAKERASYFQIQNISLKSQPVIQESGSSRAIQLYFSNGALVVPDIELMGNVNLLFKGSVKLKAWPNR</sequence>
<dbReference type="Proteomes" id="UP001528823">
    <property type="component" value="Unassembled WGS sequence"/>
</dbReference>
<evidence type="ECO:0000313" key="2">
    <source>
        <dbReference type="EMBL" id="MDE1460748.1"/>
    </source>
</evidence>
<evidence type="ECO:0000313" key="3">
    <source>
        <dbReference type="Proteomes" id="UP001528823"/>
    </source>
</evidence>
<protein>
    <submittedName>
        <fullName evidence="2">Uncharacterized protein</fullName>
    </submittedName>
</protein>
<dbReference type="EMBL" id="JAPMOU010000002">
    <property type="protein sequence ID" value="MDE1460748.1"/>
    <property type="molecule type" value="Genomic_DNA"/>
</dbReference>
<comment type="caution">
    <text evidence="2">The sequence shown here is derived from an EMBL/GenBank/DDBJ whole genome shotgun (WGS) entry which is preliminary data.</text>
</comment>
<proteinExistence type="predicted"/>
<feature type="chain" id="PRO_5047531049" evidence="1">
    <location>
        <begin position="26"/>
        <end position="279"/>
    </location>
</feature>
<keyword evidence="3" id="KW-1185">Reference proteome</keyword>
<evidence type="ECO:0000256" key="1">
    <source>
        <dbReference type="SAM" id="SignalP"/>
    </source>
</evidence>
<keyword evidence="1" id="KW-0732">Signal</keyword>
<feature type="signal peptide" evidence="1">
    <location>
        <begin position="1"/>
        <end position="25"/>
    </location>
</feature>
<gene>
    <name evidence="2" type="ORF">ORQ98_02085</name>
</gene>
<name>A0ABT5U300_9GAMM</name>
<reference evidence="2 3" key="1">
    <citation type="submission" date="2022-11" db="EMBL/GenBank/DDBJ databases">
        <title>Spartinivicinus poritis sp. nov., isolated from scleractinian coral Porites lutea.</title>
        <authorList>
            <person name="Zhang G."/>
            <person name="Cai L."/>
            <person name="Wei Q."/>
        </authorList>
    </citation>
    <scope>NUCLEOTIDE SEQUENCE [LARGE SCALE GENOMIC DNA]</scope>
    <source>
        <strain evidence="2 3">A2-2</strain>
    </source>
</reference>
<organism evidence="2 3">
    <name type="scientific">Spartinivicinus poritis</name>
    <dbReference type="NCBI Taxonomy" id="2994640"/>
    <lineage>
        <taxon>Bacteria</taxon>
        <taxon>Pseudomonadati</taxon>
        <taxon>Pseudomonadota</taxon>
        <taxon>Gammaproteobacteria</taxon>
        <taxon>Oceanospirillales</taxon>
        <taxon>Zooshikellaceae</taxon>
        <taxon>Spartinivicinus</taxon>
    </lineage>
</organism>
<accession>A0ABT5U300</accession>